<evidence type="ECO:0008006" key="4">
    <source>
        <dbReference type="Google" id="ProtNLM"/>
    </source>
</evidence>
<feature type="region of interest" description="Disordered" evidence="1">
    <location>
        <begin position="408"/>
        <end position="447"/>
    </location>
</feature>
<accession>A0A6G1JWC6</accession>
<dbReference type="Proteomes" id="UP000799428">
    <property type="component" value="Unassembled WGS sequence"/>
</dbReference>
<dbReference type="PANTHER" id="PTHR37015">
    <property type="entry name" value="REVERSE TRANSCRIPTASE DOMAIN-CONTAINING PROTEIN"/>
    <property type="match status" value="1"/>
</dbReference>
<organism evidence="2 3">
    <name type="scientific">Pleomassaria siparia CBS 279.74</name>
    <dbReference type="NCBI Taxonomy" id="1314801"/>
    <lineage>
        <taxon>Eukaryota</taxon>
        <taxon>Fungi</taxon>
        <taxon>Dikarya</taxon>
        <taxon>Ascomycota</taxon>
        <taxon>Pezizomycotina</taxon>
        <taxon>Dothideomycetes</taxon>
        <taxon>Pleosporomycetidae</taxon>
        <taxon>Pleosporales</taxon>
        <taxon>Pleomassariaceae</taxon>
        <taxon>Pleomassaria</taxon>
    </lineage>
</organism>
<sequence length="1021" mass="117145">MASGSVFSETLQTITTTKLEELAKQRISYEEQYSTLLGVVQAEPDPLKRLFLLVDGTKSCLGVKTAIRKNKQDGKLGRVVSGGTSNKRLETDLKNLDRFLEQARYDPSVSPKVLQDWEKSLLQYLAVQSSKYQYADLYGKLVTEWLSSEKITSADGDIEMLETFEELPGAKKLEARREWEKSVFEPAKVDVPNLINYLQTLFTSKKAISTAIQNLHSKVEQFQNDLTGSSQFSVSTLRWVIQGLQASDLLSNDKREVLKDFLTNEIILTEVADVLNMRMSAIGRWSWGHHVPVEQRRKLNGTYSIHMHEDLLQAIFLHYIGVKWSVFFKASFLALRTEVWKSNQAEVATVDRKRRVYYLGPQGIYAPPNLQQKRSKAHQKQYFVSQLLDHESQRIEFQEGEEEATFDNFVGQGDFAGPSNKRRRQGEDRDRDVSGLQQQSVQQESVQRRMTMLQRQQQQQQMRMQQHMLSQQPIMAQQSMMAQQPMMAQNQMTNYNKDMRPGLDMDLDDEDVEPNEIYTGGADADSDSWDPNQAKKPMQAKQGLLHLLSTEIVINTRLHGEITCFRSVFESWNPLLPHESVLAVLAFFGVSEKWQVFFKTFLEAPLKFTDDDDDDSTTPRPRRRGTPGSHALSDVFGEVLLFCLDFSVNQSTDGALLYRMYDDFWFWSADYEKCATAWASVLQFTEAISVNLSEKKTGSVRVAHGGQEVHVDERLPEGEIRWGFLYLDPTDGTFEIDQKMVDSHVEELRKQLQSKSKSVIDWIQAWNSYAATFFSSNFGKAANCFGREHVDKMLATHRRIQESIFQGGNVVQYLKNTLKERFGVDDIPDGFLFFPVQLGGLDLKSPFVGLLQIREAVKENAHDLMDEFEEQEQQDYENLKRRFDSGGIQRLRYGNEDAKFKPSNPATFFPFEEYVRYREEFNRIGAANLIHVYTELLRRPKEESVSLSVQVSQALKQLQGQSNASGITASWGAMKPYWKWVAQMYGPEMVERFGGLRVVDPGLLPIGMVSMFRQKRTKWQG</sequence>
<evidence type="ECO:0000313" key="3">
    <source>
        <dbReference type="Proteomes" id="UP000799428"/>
    </source>
</evidence>
<dbReference type="AlphaFoldDB" id="A0A6G1JWC6"/>
<feature type="region of interest" description="Disordered" evidence="1">
    <location>
        <begin position="610"/>
        <end position="629"/>
    </location>
</feature>
<evidence type="ECO:0000256" key="1">
    <source>
        <dbReference type="SAM" id="MobiDB-lite"/>
    </source>
</evidence>
<dbReference type="EMBL" id="MU005782">
    <property type="protein sequence ID" value="KAF2704633.1"/>
    <property type="molecule type" value="Genomic_DNA"/>
</dbReference>
<name>A0A6G1JWC6_9PLEO</name>
<dbReference type="PANTHER" id="PTHR37015:SF2">
    <property type="entry name" value="REVERSE TRANSCRIPTASE DOMAIN-CONTAINING PROTEIN"/>
    <property type="match status" value="1"/>
</dbReference>
<dbReference type="CDD" id="cd01709">
    <property type="entry name" value="RT_like_1"/>
    <property type="match status" value="1"/>
</dbReference>
<dbReference type="OrthoDB" id="74545at2759"/>
<feature type="compositionally biased region" description="Low complexity" evidence="1">
    <location>
        <begin position="434"/>
        <end position="447"/>
    </location>
</feature>
<evidence type="ECO:0000313" key="2">
    <source>
        <dbReference type="EMBL" id="KAF2704633.1"/>
    </source>
</evidence>
<protein>
    <recommendedName>
        <fullName evidence="4">Reverse transcriptase domain-containing protein</fullName>
    </recommendedName>
</protein>
<gene>
    <name evidence="2" type="ORF">K504DRAFT_461383</name>
</gene>
<proteinExistence type="predicted"/>
<reference evidence="2" key="1">
    <citation type="journal article" date="2020" name="Stud. Mycol.">
        <title>101 Dothideomycetes genomes: a test case for predicting lifestyles and emergence of pathogens.</title>
        <authorList>
            <person name="Haridas S."/>
            <person name="Albert R."/>
            <person name="Binder M."/>
            <person name="Bloem J."/>
            <person name="Labutti K."/>
            <person name="Salamov A."/>
            <person name="Andreopoulos B."/>
            <person name="Baker S."/>
            <person name="Barry K."/>
            <person name="Bills G."/>
            <person name="Bluhm B."/>
            <person name="Cannon C."/>
            <person name="Castanera R."/>
            <person name="Culley D."/>
            <person name="Daum C."/>
            <person name="Ezra D."/>
            <person name="Gonzalez J."/>
            <person name="Henrissat B."/>
            <person name="Kuo A."/>
            <person name="Liang C."/>
            <person name="Lipzen A."/>
            <person name="Lutzoni F."/>
            <person name="Magnuson J."/>
            <person name="Mondo S."/>
            <person name="Nolan M."/>
            <person name="Ohm R."/>
            <person name="Pangilinan J."/>
            <person name="Park H.-J."/>
            <person name="Ramirez L."/>
            <person name="Alfaro M."/>
            <person name="Sun H."/>
            <person name="Tritt A."/>
            <person name="Yoshinaga Y."/>
            <person name="Zwiers L.-H."/>
            <person name="Turgeon B."/>
            <person name="Goodwin S."/>
            <person name="Spatafora J."/>
            <person name="Crous P."/>
            <person name="Grigoriev I."/>
        </authorList>
    </citation>
    <scope>NUCLEOTIDE SEQUENCE</scope>
    <source>
        <strain evidence="2">CBS 279.74</strain>
    </source>
</reference>
<keyword evidence="3" id="KW-1185">Reference proteome</keyword>